<protein>
    <submittedName>
        <fullName evidence="1">Molybdopterin synthase sulfur carrier subunit</fullName>
    </submittedName>
</protein>
<dbReference type="EMBL" id="WKJO01000002">
    <property type="protein sequence ID" value="MRX23545.1"/>
    <property type="molecule type" value="Genomic_DNA"/>
</dbReference>
<proteinExistence type="predicted"/>
<dbReference type="Proteomes" id="UP000439022">
    <property type="component" value="Unassembled WGS sequence"/>
</dbReference>
<dbReference type="InterPro" id="IPR003749">
    <property type="entry name" value="ThiS/MoaD-like"/>
</dbReference>
<dbReference type="CDD" id="cd17040">
    <property type="entry name" value="Ubl_MoaD_like"/>
    <property type="match status" value="1"/>
</dbReference>
<sequence>MVTVTLYGPVRDAVGEKRLSAEGETVGDVLETLTSDYPTVGERVLADGEVRGQVQIFVDGRKIGPLGGLETPLDGVDTVQITEAMSGG</sequence>
<dbReference type="InterPro" id="IPR052045">
    <property type="entry name" value="Sulfur_Carrier/Prot_Modifier"/>
</dbReference>
<reference evidence="1 2" key="1">
    <citation type="submission" date="2019-11" db="EMBL/GenBank/DDBJ databases">
        <title>Whole genome sequence of Haloferax sp. MBLA0076.</title>
        <authorList>
            <person name="Seo M.-J."/>
            <person name="Cho E.-S."/>
        </authorList>
    </citation>
    <scope>NUCLEOTIDE SEQUENCE [LARGE SCALE GENOMIC DNA]</scope>
    <source>
        <strain evidence="1 2">MBLA0076</strain>
    </source>
</reference>
<dbReference type="Gene3D" id="3.10.20.30">
    <property type="match status" value="1"/>
</dbReference>
<dbReference type="InterPro" id="IPR012675">
    <property type="entry name" value="Beta-grasp_dom_sf"/>
</dbReference>
<dbReference type="RefSeq" id="WP_151164540.1">
    <property type="nucleotide sequence ID" value="NZ_WKJO01000002.1"/>
</dbReference>
<evidence type="ECO:0000313" key="2">
    <source>
        <dbReference type="Proteomes" id="UP000439022"/>
    </source>
</evidence>
<keyword evidence="2" id="KW-1185">Reference proteome</keyword>
<dbReference type="NCBIfam" id="NF041918">
    <property type="entry name" value="SAMP1"/>
    <property type="match status" value="1"/>
</dbReference>
<dbReference type="PANTHER" id="PTHR38031">
    <property type="entry name" value="SULFUR CARRIER PROTEIN SLR0821-RELATED"/>
    <property type="match status" value="1"/>
</dbReference>
<comment type="caution">
    <text evidence="1">The sequence shown here is derived from an EMBL/GenBank/DDBJ whole genome shotgun (WGS) entry which is preliminary data.</text>
</comment>
<evidence type="ECO:0000313" key="1">
    <source>
        <dbReference type="EMBL" id="MRX23545.1"/>
    </source>
</evidence>
<dbReference type="AlphaFoldDB" id="A0A6A8GKB3"/>
<organism evidence="1 2">
    <name type="scientific">Haloferax litoreum</name>
    <dbReference type="NCBI Taxonomy" id="2666140"/>
    <lineage>
        <taxon>Archaea</taxon>
        <taxon>Methanobacteriati</taxon>
        <taxon>Methanobacteriota</taxon>
        <taxon>Stenosarchaea group</taxon>
        <taxon>Halobacteria</taxon>
        <taxon>Halobacteriales</taxon>
        <taxon>Haloferacaceae</taxon>
        <taxon>Haloferax</taxon>
    </lineage>
</organism>
<dbReference type="SUPFAM" id="SSF54285">
    <property type="entry name" value="MoaD/ThiS"/>
    <property type="match status" value="1"/>
</dbReference>
<dbReference type="Pfam" id="PF02597">
    <property type="entry name" value="ThiS"/>
    <property type="match status" value="1"/>
</dbReference>
<accession>A0A6A8GKB3</accession>
<name>A0A6A8GKB3_9EURY</name>
<gene>
    <name evidence="1" type="ORF">GJR96_16480</name>
</gene>
<dbReference type="PANTHER" id="PTHR38031:SF1">
    <property type="entry name" value="SULFUR CARRIER PROTEIN CYSO"/>
    <property type="match status" value="1"/>
</dbReference>
<dbReference type="InterPro" id="IPR016155">
    <property type="entry name" value="Mopterin_synth/thiamin_S_b"/>
</dbReference>
<dbReference type="InterPro" id="IPR054834">
    <property type="entry name" value="SAMP1_3"/>
</dbReference>